<dbReference type="AlphaFoldDB" id="B0TEZ2"/>
<evidence type="ECO:0000256" key="1">
    <source>
        <dbReference type="SAM" id="MobiDB-lite"/>
    </source>
</evidence>
<evidence type="ECO:0000313" key="3">
    <source>
        <dbReference type="Proteomes" id="UP000008550"/>
    </source>
</evidence>
<proteinExistence type="predicted"/>
<accession>B0TEZ2</accession>
<reference evidence="2 3" key="1">
    <citation type="journal article" date="2008" name="J. Bacteriol.">
        <title>The genome of Heliobacterium modesticaldum, a phototrophic representative of the Firmicutes containing the simplest photosynthetic apparatus.</title>
        <authorList>
            <person name="Sattley W.M."/>
            <person name="Madigan M.T."/>
            <person name="Swingley W.D."/>
            <person name="Cheung P.C."/>
            <person name="Clocksin K.M."/>
            <person name="Conrad A.L."/>
            <person name="Dejesa L.C."/>
            <person name="Honchak B.M."/>
            <person name="Jung D.O."/>
            <person name="Karbach L.E."/>
            <person name="Kurdoglu A."/>
            <person name="Lahiri S."/>
            <person name="Mastrian S.D."/>
            <person name="Page L.E."/>
            <person name="Taylor H.L."/>
            <person name="Wang Z.T."/>
            <person name="Raymond J."/>
            <person name="Chen M."/>
            <person name="Blankenship R.E."/>
            <person name="Touchman J.W."/>
        </authorList>
    </citation>
    <scope>NUCLEOTIDE SEQUENCE [LARGE SCALE GENOMIC DNA]</scope>
    <source>
        <strain evidence="3">ATCC 51547 / Ice1</strain>
    </source>
</reference>
<dbReference type="STRING" id="498761.HM1_0356"/>
<evidence type="ECO:0000313" key="2">
    <source>
        <dbReference type="EMBL" id="ABZ82975.1"/>
    </source>
</evidence>
<organism evidence="2 3">
    <name type="scientific">Heliobacterium modesticaldum (strain ATCC 51547 / Ice1)</name>
    <dbReference type="NCBI Taxonomy" id="498761"/>
    <lineage>
        <taxon>Bacteria</taxon>
        <taxon>Bacillati</taxon>
        <taxon>Bacillota</taxon>
        <taxon>Clostridia</taxon>
        <taxon>Eubacteriales</taxon>
        <taxon>Heliobacteriaceae</taxon>
        <taxon>Heliomicrobium</taxon>
    </lineage>
</organism>
<feature type="region of interest" description="Disordered" evidence="1">
    <location>
        <begin position="1"/>
        <end position="35"/>
    </location>
</feature>
<dbReference type="EMBL" id="CP000930">
    <property type="protein sequence ID" value="ABZ82975.1"/>
    <property type="molecule type" value="Genomic_DNA"/>
</dbReference>
<dbReference type="HOGENOM" id="CLU_3136400_0_0_9"/>
<dbReference type="Proteomes" id="UP000008550">
    <property type="component" value="Chromosome"/>
</dbReference>
<gene>
    <name evidence="2" type="ORF">HM1_0356</name>
</gene>
<protein>
    <submittedName>
        <fullName evidence="2">Uncharacterized protein</fullName>
    </submittedName>
</protein>
<sequence>MTTIPAGQAAVQRRHPLQRSSRNMTFGNNNTSPADDLLGLSIRKVSNIL</sequence>
<dbReference type="KEGG" id="hmo:HM1_0356"/>
<feature type="compositionally biased region" description="Polar residues" evidence="1">
    <location>
        <begin position="18"/>
        <end position="33"/>
    </location>
</feature>
<name>B0TEZ2_HELMI</name>
<keyword evidence="3" id="KW-1185">Reference proteome</keyword>